<comment type="caution">
    <text evidence="9">The sequence shown here is derived from an EMBL/GenBank/DDBJ whole genome shotgun (WGS) entry which is preliminary data.</text>
</comment>
<evidence type="ECO:0000256" key="3">
    <source>
        <dbReference type="ARBA" id="ARBA00022448"/>
    </source>
</evidence>
<dbReference type="PROSITE" id="PS00211">
    <property type="entry name" value="ABC_TRANSPORTER_1"/>
    <property type="match status" value="2"/>
</dbReference>
<dbReference type="InterPro" id="IPR050388">
    <property type="entry name" value="ABC_Ni/Peptide_Import"/>
</dbReference>
<feature type="domain" description="ABC transporter" evidence="8">
    <location>
        <begin position="287"/>
        <end position="536"/>
    </location>
</feature>
<dbReference type="AlphaFoldDB" id="K2JN73"/>
<dbReference type="InterPro" id="IPR013563">
    <property type="entry name" value="Oligopep_ABC_C"/>
</dbReference>
<keyword evidence="6" id="KW-0067">ATP-binding</keyword>
<gene>
    <name evidence="9" type="ORF">B30_09348</name>
</gene>
<dbReference type="NCBIfam" id="NF008453">
    <property type="entry name" value="PRK11308.1"/>
    <property type="match status" value="2"/>
</dbReference>
<dbReference type="PATRIC" id="fig|1208323.3.peg.1933"/>
<evidence type="ECO:0000313" key="9">
    <source>
        <dbReference type="EMBL" id="EKE71964.1"/>
    </source>
</evidence>
<dbReference type="InterPro" id="IPR027417">
    <property type="entry name" value="P-loop_NTPase"/>
</dbReference>
<dbReference type="GO" id="GO:0016887">
    <property type="term" value="F:ATP hydrolysis activity"/>
    <property type="evidence" value="ECO:0007669"/>
    <property type="project" value="InterPro"/>
</dbReference>
<keyword evidence="3" id="KW-0813">Transport</keyword>
<dbReference type="Pfam" id="PF08352">
    <property type="entry name" value="oligo_HPY"/>
    <property type="match status" value="2"/>
</dbReference>
<sequence>MRNLMTHISSGSTPVLSVRDLSIALPGSHDRPFAVQNISFDLRPGEILCIIGESGSGKSVTASAVMGLLPAAMKIARGSILFQDRDITTLSEPEMRKLRGRAVSIIFQDPLSALNPLMTIGDQIREVLDTHSVGEPASRAARVVEMLTEVGLPDPLLIQYQYPFRLSGGQRQRVMIAMALALDPDILIADEPTTALDVTTQAQILDLIRKVQERKGMSVMFITHDFGVVAEIADRVIVMEQGHVVEQGDAKQVLRAPEHPYTQKLIAAVPKMRQKDRVRDTEKPVVMQVRGLQKTYRTRSGFLGRMREIKAVNNISFTLRRGETLGIVGESGSGKSSMGKVLMKLTEADGGEIHFQGEDTLKLNEENFRPLRPRIQMIFQDPYASLNPRFTIGQALTVGPIAHRLMTHRDARTRAEDILRMVGLDASAYDRYPHEFSGGQRQRVGIARALMFDPEVIVADEAVSALDVSIQAQVLELLDSIRKERKLAMVFITHDLRVASQICDEILVMHRGDMVEFGPPSQIFQNPQHAYTRALVEAIPGRNAA</sequence>
<feature type="domain" description="ABC transporter" evidence="8">
    <location>
        <begin position="16"/>
        <end position="266"/>
    </location>
</feature>
<comment type="similarity">
    <text evidence="2">Belongs to the ABC transporter superfamily.</text>
</comment>
<evidence type="ECO:0000256" key="1">
    <source>
        <dbReference type="ARBA" id="ARBA00004417"/>
    </source>
</evidence>
<dbReference type="SUPFAM" id="SSF52540">
    <property type="entry name" value="P-loop containing nucleoside triphosphate hydrolases"/>
    <property type="match status" value="2"/>
</dbReference>
<evidence type="ECO:0000313" key="10">
    <source>
        <dbReference type="Proteomes" id="UP000006762"/>
    </source>
</evidence>
<evidence type="ECO:0000256" key="7">
    <source>
        <dbReference type="ARBA" id="ARBA00023136"/>
    </source>
</evidence>
<keyword evidence="7" id="KW-0472">Membrane</keyword>
<evidence type="ECO:0000259" key="8">
    <source>
        <dbReference type="PROSITE" id="PS50893"/>
    </source>
</evidence>
<protein>
    <submittedName>
        <fullName evidence="9">Peptide ABC transporter</fullName>
    </submittedName>
</protein>
<evidence type="ECO:0000256" key="4">
    <source>
        <dbReference type="ARBA" id="ARBA00022475"/>
    </source>
</evidence>
<dbReference type="CDD" id="cd03257">
    <property type="entry name" value="ABC_NikE_OppD_transporters"/>
    <property type="match status" value="2"/>
</dbReference>
<dbReference type="PROSITE" id="PS50893">
    <property type="entry name" value="ABC_TRANSPORTER_2"/>
    <property type="match status" value="2"/>
</dbReference>
<name>K2JN73_9RHOB</name>
<dbReference type="NCBIfam" id="NF007739">
    <property type="entry name" value="PRK10419.1"/>
    <property type="match status" value="2"/>
</dbReference>
<dbReference type="NCBIfam" id="NF010167">
    <property type="entry name" value="PRK13648.1"/>
    <property type="match status" value="2"/>
</dbReference>
<dbReference type="Gene3D" id="3.40.50.300">
    <property type="entry name" value="P-loop containing nucleotide triphosphate hydrolases"/>
    <property type="match status" value="2"/>
</dbReference>
<dbReference type="InterPro" id="IPR003439">
    <property type="entry name" value="ABC_transporter-like_ATP-bd"/>
</dbReference>
<dbReference type="GO" id="GO:0055085">
    <property type="term" value="P:transmembrane transport"/>
    <property type="evidence" value="ECO:0007669"/>
    <property type="project" value="UniProtKB-ARBA"/>
</dbReference>
<dbReference type="GO" id="GO:0015833">
    <property type="term" value="P:peptide transport"/>
    <property type="evidence" value="ECO:0007669"/>
    <property type="project" value="InterPro"/>
</dbReference>
<evidence type="ECO:0000256" key="6">
    <source>
        <dbReference type="ARBA" id="ARBA00022840"/>
    </source>
</evidence>
<dbReference type="Pfam" id="PF00005">
    <property type="entry name" value="ABC_tran"/>
    <property type="match status" value="2"/>
</dbReference>
<dbReference type="EMBL" id="AMRK01000004">
    <property type="protein sequence ID" value="EKE71964.1"/>
    <property type="molecule type" value="Genomic_DNA"/>
</dbReference>
<dbReference type="PANTHER" id="PTHR43297:SF2">
    <property type="entry name" value="DIPEPTIDE TRANSPORT ATP-BINDING PROTEIN DPPD"/>
    <property type="match status" value="1"/>
</dbReference>
<dbReference type="SMART" id="SM00382">
    <property type="entry name" value="AAA"/>
    <property type="match status" value="2"/>
</dbReference>
<dbReference type="PANTHER" id="PTHR43297">
    <property type="entry name" value="OLIGOPEPTIDE TRANSPORT ATP-BINDING PROTEIN APPD"/>
    <property type="match status" value="1"/>
</dbReference>
<reference evidence="9 10" key="1">
    <citation type="submission" date="2012-09" db="EMBL/GenBank/DDBJ databases">
        <title>Celeribacter baekdonensis B30 Genome Sequencing.</title>
        <authorList>
            <person name="Wang W."/>
        </authorList>
    </citation>
    <scope>NUCLEOTIDE SEQUENCE [LARGE SCALE GENOMIC DNA]</scope>
    <source>
        <strain evidence="9 10">B30</strain>
    </source>
</reference>
<dbReference type="GO" id="GO:0005524">
    <property type="term" value="F:ATP binding"/>
    <property type="evidence" value="ECO:0007669"/>
    <property type="project" value="UniProtKB-KW"/>
</dbReference>
<dbReference type="FunFam" id="3.40.50.300:FF:000016">
    <property type="entry name" value="Oligopeptide ABC transporter ATP-binding component"/>
    <property type="match status" value="2"/>
</dbReference>
<organism evidence="9 10">
    <name type="scientific">Celeribacter baekdonensis B30</name>
    <dbReference type="NCBI Taxonomy" id="1208323"/>
    <lineage>
        <taxon>Bacteria</taxon>
        <taxon>Pseudomonadati</taxon>
        <taxon>Pseudomonadota</taxon>
        <taxon>Alphaproteobacteria</taxon>
        <taxon>Rhodobacterales</taxon>
        <taxon>Roseobacteraceae</taxon>
        <taxon>Celeribacter</taxon>
    </lineage>
</organism>
<dbReference type="GO" id="GO:0005886">
    <property type="term" value="C:plasma membrane"/>
    <property type="evidence" value="ECO:0007669"/>
    <property type="project" value="UniProtKB-SubCell"/>
</dbReference>
<dbReference type="InterPro" id="IPR003593">
    <property type="entry name" value="AAA+_ATPase"/>
</dbReference>
<keyword evidence="5" id="KW-0547">Nucleotide-binding</keyword>
<dbReference type="InterPro" id="IPR017871">
    <property type="entry name" value="ABC_transporter-like_CS"/>
</dbReference>
<proteinExistence type="inferred from homology"/>
<comment type="subcellular location">
    <subcellularLocation>
        <location evidence="1">Cell inner membrane</location>
        <topology evidence="1">Peripheral membrane protein</topology>
    </subcellularLocation>
</comment>
<accession>K2JN73</accession>
<keyword evidence="10" id="KW-1185">Reference proteome</keyword>
<evidence type="ECO:0000256" key="2">
    <source>
        <dbReference type="ARBA" id="ARBA00005417"/>
    </source>
</evidence>
<dbReference type="Proteomes" id="UP000006762">
    <property type="component" value="Unassembled WGS sequence"/>
</dbReference>
<dbReference type="eggNOG" id="COG4172">
    <property type="taxonomic scope" value="Bacteria"/>
</dbReference>
<keyword evidence="4" id="KW-1003">Cell membrane</keyword>
<dbReference type="STRING" id="1208323.B30_09348"/>
<evidence type="ECO:0000256" key="5">
    <source>
        <dbReference type="ARBA" id="ARBA00022741"/>
    </source>
</evidence>